<feature type="transmembrane region" description="Helical" evidence="8">
    <location>
        <begin position="255"/>
        <end position="284"/>
    </location>
</feature>
<gene>
    <name evidence="9" type="ORF">OXH55_03140</name>
</gene>
<keyword evidence="7 8" id="KW-0472">Membrane</keyword>
<dbReference type="Pfam" id="PF01032">
    <property type="entry name" value="FecCD"/>
    <property type="match status" value="1"/>
</dbReference>
<dbReference type="PANTHER" id="PTHR30472">
    <property type="entry name" value="FERRIC ENTEROBACTIN TRANSPORT SYSTEM PERMEASE PROTEIN"/>
    <property type="match status" value="1"/>
</dbReference>
<name>A0ABT4CNU7_9CLOT</name>
<dbReference type="Gene3D" id="1.10.3470.10">
    <property type="entry name" value="ABC transporter involved in vitamin B12 uptake, BtuC"/>
    <property type="match status" value="1"/>
</dbReference>
<keyword evidence="5 8" id="KW-0812">Transmembrane</keyword>
<evidence type="ECO:0000256" key="8">
    <source>
        <dbReference type="SAM" id="Phobius"/>
    </source>
</evidence>
<evidence type="ECO:0000313" key="9">
    <source>
        <dbReference type="EMBL" id="MCY6369644.1"/>
    </source>
</evidence>
<dbReference type="RefSeq" id="WP_268048018.1">
    <property type="nucleotide sequence ID" value="NZ_JAPQES010000001.1"/>
</dbReference>
<keyword evidence="4" id="KW-1003">Cell membrane</keyword>
<feature type="transmembrane region" description="Helical" evidence="8">
    <location>
        <begin position="14"/>
        <end position="38"/>
    </location>
</feature>
<reference evidence="9" key="1">
    <citation type="submission" date="2022-12" db="EMBL/GenBank/DDBJ databases">
        <authorList>
            <person name="Wang J."/>
        </authorList>
    </citation>
    <scope>NUCLEOTIDE SEQUENCE</scope>
    <source>
        <strain evidence="9">HY-42-06</strain>
    </source>
</reference>
<evidence type="ECO:0000256" key="6">
    <source>
        <dbReference type="ARBA" id="ARBA00022989"/>
    </source>
</evidence>
<dbReference type="InterPro" id="IPR037294">
    <property type="entry name" value="ABC_BtuC-like"/>
</dbReference>
<keyword evidence="6 8" id="KW-1133">Transmembrane helix</keyword>
<evidence type="ECO:0000256" key="2">
    <source>
        <dbReference type="ARBA" id="ARBA00007935"/>
    </source>
</evidence>
<dbReference type="InterPro" id="IPR000522">
    <property type="entry name" value="ABC_transptr_permease_BtuC"/>
</dbReference>
<feature type="transmembrane region" description="Helical" evidence="8">
    <location>
        <begin position="208"/>
        <end position="229"/>
    </location>
</feature>
<evidence type="ECO:0000256" key="4">
    <source>
        <dbReference type="ARBA" id="ARBA00022475"/>
    </source>
</evidence>
<feature type="transmembrane region" description="Helical" evidence="8">
    <location>
        <begin position="296"/>
        <end position="318"/>
    </location>
</feature>
<accession>A0ABT4CNU7</accession>
<protein>
    <submittedName>
        <fullName evidence="9">Iron chelate uptake ABC transporter family permease subunit</fullName>
    </submittedName>
</protein>
<sequence length="350" mass="37948">MAFIQKRKNYELKFLLTIVLLFVLIIVSSAIGIANITFSQTMNIILSRVPFVNKLISQDYISSTHRLIILNIRLPRIVLSAFIGAGLALVGTAFQAIFKNPMADPYVLGISSGASLGATIAIITGIEFAFKNIGMVTIFAFIGAISTTFIVYNIARVGGKIPINILLLAGVAISFLFSSLVYLMMIFNREQIEKIIFWTMGSVSEASFTHVLLVLPFVLIGGIIIYVFARDLNLMLTGDETALTLGIEVETVKKLILVVSSLIIAACVSVSGIIGFVGLIIPHILRIIVGPDHKILLPFSAVGGAIFMIICDTLARSLVPPIEIPVGAITSLFGAPYFIYLLVKKKKQVN</sequence>
<comment type="caution">
    <text evidence="9">The sequence shown here is derived from an EMBL/GenBank/DDBJ whole genome shotgun (WGS) entry which is preliminary data.</text>
</comment>
<proteinExistence type="inferred from homology"/>
<keyword evidence="10" id="KW-1185">Reference proteome</keyword>
<feature type="transmembrane region" description="Helical" evidence="8">
    <location>
        <begin position="324"/>
        <end position="343"/>
    </location>
</feature>
<dbReference type="EMBL" id="JAPQES010000001">
    <property type="protein sequence ID" value="MCY6369644.1"/>
    <property type="molecule type" value="Genomic_DNA"/>
</dbReference>
<feature type="transmembrane region" description="Helical" evidence="8">
    <location>
        <begin position="106"/>
        <end position="126"/>
    </location>
</feature>
<evidence type="ECO:0000256" key="3">
    <source>
        <dbReference type="ARBA" id="ARBA00022448"/>
    </source>
</evidence>
<feature type="transmembrane region" description="Helical" evidence="8">
    <location>
        <begin position="133"/>
        <end position="155"/>
    </location>
</feature>
<comment type="similarity">
    <text evidence="2">Belongs to the binding-protein-dependent transport system permease family. FecCD subfamily.</text>
</comment>
<dbReference type="CDD" id="cd06550">
    <property type="entry name" value="TM_ABC_iron-siderophores_like"/>
    <property type="match status" value="1"/>
</dbReference>
<keyword evidence="3" id="KW-0813">Transport</keyword>
<organism evidence="9 10">
    <name type="scientific">Clostridium ganghwense</name>
    <dbReference type="NCBI Taxonomy" id="312089"/>
    <lineage>
        <taxon>Bacteria</taxon>
        <taxon>Bacillati</taxon>
        <taxon>Bacillota</taxon>
        <taxon>Clostridia</taxon>
        <taxon>Eubacteriales</taxon>
        <taxon>Clostridiaceae</taxon>
        <taxon>Clostridium</taxon>
    </lineage>
</organism>
<dbReference type="SUPFAM" id="SSF81345">
    <property type="entry name" value="ABC transporter involved in vitamin B12 uptake, BtuC"/>
    <property type="match status" value="1"/>
</dbReference>
<comment type="subcellular location">
    <subcellularLocation>
        <location evidence="1">Cell membrane</location>
        <topology evidence="1">Multi-pass membrane protein</topology>
    </subcellularLocation>
</comment>
<dbReference type="PANTHER" id="PTHR30472:SF25">
    <property type="entry name" value="ABC TRANSPORTER PERMEASE PROTEIN MJ0876-RELATED"/>
    <property type="match status" value="1"/>
</dbReference>
<feature type="transmembrane region" description="Helical" evidence="8">
    <location>
        <begin position="161"/>
        <end position="187"/>
    </location>
</feature>
<dbReference type="Proteomes" id="UP001079657">
    <property type="component" value="Unassembled WGS sequence"/>
</dbReference>
<feature type="transmembrane region" description="Helical" evidence="8">
    <location>
        <begin position="74"/>
        <end position="94"/>
    </location>
</feature>
<evidence type="ECO:0000256" key="5">
    <source>
        <dbReference type="ARBA" id="ARBA00022692"/>
    </source>
</evidence>
<evidence type="ECO:0000256" key="7">
    <source>
        <dbReference type="ARBA" id="ARBA00023136"/>
    </source>
</evidence>
<evidence type="ECO:0000313" key="10">
    <source>
        <dbReference type="Proteomes" id="UP001079657"/>
    </source>
</evidence>
<evidence type="ECO:0000256" key="1">
    <source>
        <dbReference type="ARBA" id="ARBA00004651"/>
    </source>
</evidence>